<protein>
    <submittedName>
        <fullName evidence="1">Uncharacterized protein</fullName>
    </submittedName>
</protein>
<dbReference type="EMBL" id="JADGJQ010000010">
    <property type="protein sequence ID" value="KAJ3181981.1"/>
    <property type="molecule type" value="Genomic_DNA"/>
</dbReference>
<gene>
    <name evidence="1" type="ORF">HDU87_000319</name>
</gene>
<evidence type="ECO:0000313" key="1">
    <source>
        <dbReference type="EMBL" id="KAJ3181981.1"/>
    </source>
</evidence>
<proteinExistence type="predicted"/>
<organism evidence="1 2">
    <name type="scientific">Geranomyces variabilis</name>
    <dbReference type="NCBI Taxonomy" id="109894"/>
    <lineage>
        <taxon>Eukaryota</taxon>
        <taxon>Fungi</taxon>
        <taxon>Fungi incertae sedis</taxon>
        <taxon>Chytridiomycota</taxon>
        <taxon>Chytridiomycota incertae sedis</taxon>
        <taxon>Chytridiomycetes</taxon>
        <taxon>Spizellomycetales</taxon>
        <taxon>Powellomycetaceae</taxon>
        <taxon>Geranomyces</taxon>
    </lineage>
</organism>
<name>A0AAD5XT33_9FUNG</name>
<accession>A0AAD5XT33</accession>
<dbReference type="AlphaFoldDB" id="A0AAD5XT33"/>
<reference evidence="1" key="1">
    <citation type="submission" date="2020-05" db="EMBL/GenBank/DDBJ databases">
        <title>Phylogenomic resolution of chytrid fungi.</title>
        <authorList>
            <person name="Stajich J.E."/>
            <person name="Amses K."/>
            <person name="Simmons R."/>
            <person name="Seto K."/>
            <person name="Myers J."/>
            <person name="Bonds A."/>
            <person name="Quandt C.A."/>
            <person name="Barry K."/>
            <person name="Liu P."/>
            <person name="Grigoriev I."/>
            <person name="Longcore J.E."/>
            <person name="James T.Y."/>
        </authorList>
    </citation>
    <scope>NUCLEOTIDE SEQUENCE</scope>
    <source>
        <strain evidence="1">JEL0379</strain>
    </source>
</reference>
<keyword evidence="2" id="KW-1185">Reference proteome</keyword>
<comment type="caution">
    <text evidence="1">The sequence shown here is derived from an EMBL/GenBank/DDBJ whole genome shotgun (WGS) entry which is preliminary data.</text>
</comment>
<evidence type="ECO:0000313" key="2">
    <source>
        <dbReference type="Proteomes" id="UP001212152"/>
    </source>
</evidence>
<dbReference type="Proteomes" id="UP001212152">
    <property type="component" value="Unassembled WGS sequence"/>
</dbReference>
<sequence>MSGVRVCKTQPKDVPGLSHFLCVTEWSGGIGITMPSPNTVAAFHRKLQSQIAGGTGLSEIANPQVMAKLATTPATISELALSETPAVNVNGTCFWQGQHSAFEADNAFNPSRQVFLVDIRIVWW</sequence>